<protein>
    <submittedName>
        <fullName evidence="2">Uncharacterized protein</fullName>
    </submittedName>
</protein>
<dbReference type="Proteomes" id="UP000559027">
    <property type="component" value="Unassembled WGS sequence"/>
</dbReference>
<feature type="compositionally biased region" description="Polar residues" evidence="1">
    <location>
        <begin position="338"/>
        <end position="394"/>
    </location>
</feature>
<feature type="compositionally biased region" description="Polar residues" evidence="1">
    <location>
        <begin position="151"/>
        <end position="160"/>
    </location>
</feature>
<name>A0A8H5FS36_9AGAR</name>
<keyword evidence="3" id="KW-1185">Reference proteome</keyword>
<evidence type="ECO:0000256" key="1">
    <source>
        <dbReference type="SAM" id="MobiDB-lite"/>
    </source>
</evidence>
<feature type="region of interest" description="Disordered" evidence="1">
    <location>
        <begin position="593"/>
        <end position="637"/>
    </location>
</feature>
<feature type="compositionally biased region" description="Low complexity" evidence="1">
    <location>
        <begin position="314"/>
        <end position="329"/>
    </location>
</feature>
<dbReference type="AlphaFoldDB" id="A0A8H5FS36"/>
<feature type="compositionally biased region" description="Polar residues" evidence="1">
    <location>
        <begin position="291"/>
        <end position="313"/>
    </location>
</feature>
<feature type="region of interest" description="Disordered" evidence="1">
    <location>
        <begin position="274"/>
        <end position="404"/>
    </location>
</feature>
<feature type="region of interest" description="Disordered" evidence="1">
    <location>
        <begin position="122"/>
        <end position="164"/>
    </location>
</feature>
<evidence type="ECO:0000313" key="3">
    <source>
        <dbReference type="Proteomes" id="UP000559027"/>
    </source>
</evidence>
<proteinExistence type="predicted"/>
<organism evidence="2 3">
    <name type="scientific">Leucocoprinus leucothites</name>
    <dbReference type="NCBI Taxonomy" id="201217"/>
    <lineage>
        <taxon>Eukaryota</taxon>
        <taxon>Fungi</taxon>
        <taxon>Dikarya</taxon>
        <taxon>Basidiomycota</taxon>
        <taxon>Agaricomycotina</taxon>
        <taxon>Agaricomycetes</taxon>
        <taxon>Agaricomycetidae</taxon>
        <taxon>Agaricales</taxon>
        <taxon>Agaricineae</taxon>
        <taxon>Agaricaceae</taxon>
        <taxon>Leucocoprinus</taxon>
    </lineage>
</organism>
<evidence type="ECO:0000313" key="2">
    <source>
        <dbReference type="EMBL" id="KAF5346693.1"/>
    </source>
</evidence>
<reference evidence="2 3" key="1">
    <citation type="journal article" date="2020" name="ISME J.">
        <title>Uncovering the hidden diversity of litter-decomposition mechanisms in mushroom-forming fungi.</title>
        <authorList>
            <person name="Floudas D."/>
            <person name="Bentzer J."/>
            <person name="Ahren D."/>
            <person name="Johansson T."/>
            <person name="Persson P."/>
            <person name="Tunlid A."/>
        </authorList>
    </citation>
    <scope>NUCLEOTIDE SEQUENCE [LARGE SCALE GENOMIC DNA]</scope>
    <source>
        <strain evidence="2 3">CBS 146.42</strain>
    </source>
</reference>
<comment type="caution">
    <text evidence="2">The sequence shown here is derived from an EMBL/GenBank/DDBJ whole genome shotgun (WGS) entry which is preliminary data.</text>
</comment>
<sequence>MLSARASHLALDGSHFPMKTPARSTRTRSENAHQGAMTIQNGKGKANVMRTPFHPKTAQPQRLLKDGPGSTSAKAPIHLITRSNKPLADKTPFANRTLNIYHTPAPDHKPPKLNLLAPVVHDQHTTPDSGPGSARASSTRRHSRAPKPSVAFQTPANQGNHWDVSDGEIVVPEMEQVLEIEEEFDDSEEIEYMPPNTLDLPYHPPFELDLPDYKLLGQAALRSVYTYLNEELPAPTFDFTISDQDLMKWDSLSLPSLLYQDESSVLASKSTVKRSTTNSFTATARRHPTIRATSALTSTSRANSRPTTATSIRPATSASTKTPTAKPSTRLAAPTKTVRVTSTITRPPSTTLRAASSIARQSHAPTTTRITRPQADTSTRAVPTNPSRATTIGKTTGIPAKPITTTSNRPIILRRPAAISSTARPASSASALPTTKASAVKPTRTATASRAISAASISRKPPVPKLAAVHVSAVMRAKSSVAASASMKQATASTKISGKLIKSSGMIVKLSKKSVHDAVGPKQAPIVSVNEDGTMPLGDQIVEVVVALGEVIGCDTGQPEKAEDSGKVKLDLSIGQPTDDSKAMASVLNNASAVGVRENEGDELESKDPLSLGQVSSASDEARVDAAEESGGDTRVAERTVIGSGEIQADDSASQTELGGSINPFAEAEAATGLMAPAVGEGLVHSVEQVNAGQVALEVTLNEGIQDVAKEAEVSNTSTG</sequence>
<gene>
    <name evidence="2" type="ORF">D9756_010363</name>
</gene>
<dbReference type="EMBL" id="JAACJO010000030">
    <property type="protein sequence ID" value="KAF5346693.1"/>
    <property type="molecule type" value="Genomic_DNA"/>
</dbReference>
<feature type="region of interest" description="Disordered" evidence="1">
    <location>
        <begin position="419"/>
        <end position="444"/>
    </location>
</feature>
<feature type="region of interest" description="Disordered" evidence="1">
    <location>
        <begin position="1"/>
        <end position="32"/>
    </location>
</feature>
<dbReference type="OrthoDB" id="3266915at2759"/>
<accession>A0A8H5FS36</accession>